<comment type="caution">
    <text evidence="1">The sequence shown here is derived from an EMBL/GenBank/DDBJ whole genome shotgun (WGS) entry which is preliminary data.</text>
</comment>
<evidence type="ECO:0000313" key="2">
    <source>
        <dbReference type="Proteomes" id="UP000481421"/>
    </source>
</evidence>
<sequence length="112" mass="11947">MTGHDPHAAERSRFARATRATPLPLLTQIIAQTCRAGFGHWQAPAPHCDLAGGPIGRPATHLYEIQLFGQSASGTTPEEAAKNWRTCALNQLGGAAHNKSPDIVSGKPRVMK</sequence>
<dbReference type="Proteomes" id="UP000481421">
    <property type="component" value="Unassembled WGS sequence"/>
</dbReference>
<organism evidence="1 2">
    <name type="scientific">Pseudotabrizicola algicola</name>
    <dbReference type="NCBI Taxonomy" id="2709381"/>
    <lineage>
        <taxon>Bacteria</taxon>
        <taxon>Pseudomonadati</taxon>
        <taxon>Pseudomonadota</taxon>
        <taxon>Alphaproteobacteria</taxon>
        <taxon>Rhodobacterales</taxon>
        <taxon>Paracoccaceae</taxon>
        <taxon>Pseudotabrizicola</taxon>
    </lineage>
</organism>
<proteinExistence type="predicted"/>
<evidence type="ECO:0000313" key="1">
    <source>
        <dbReference type="EMBL" id="NEX45210.1"/>
    </source>
</evidence>
<protein>
    <submittedName>
        <fullName evidence="1">Uncharacterized protein</fullName>
    </submittedName>
</protein>
<keyword evidence="2" id="KW-1185">Reference proteome</keyword>
<reference evidence="1 2" key="1">
    <citation type="submission" date="2020-02" db="EMBL/GenBank/DDBJ databases">
        <title>Rhodobacter algicola sp. nov., isolated from microalga culture.</title>
        <authorList>
            <person name="Park C.-Y."/>
        </authorList>
    </citation>
    <scope>NUCLEOTIDE SEQUENCE [LARGE SCALE GENOMIC DNA]</scope>
    <source>
        <strain evidence="1 2">ETT8</strain>
    </source>
</reference>
<dbReference type="EMBL" id="JAAIKE010000001">
    <property type="protein sequence ID" value="NEX45210.1"/>
    <property type="molecule type" value="Genomic_DNA"/>
</dbReference>
<accession>A0A6B3RGW8</accession>
<dbReference type="RefSeq" id="WP_164609221.1">
    <property type="nucleotide sequence ID" value="NZ_JAAIKE010000001.1"/>
</dbReference>
<dbReference type="AlphaFoldDB" id="A0A6B3RGW8"/>
<gene>
    <name evidence="1" type="ORF">G3572_03260</name>
</gene>
<name>A0A6B3RGW8_9RHOB</name>